<dbReference type="GO" id="GO:0005829">
    <property type="term" value="C:cytosol"/>
    <property type="evidence" value="ECO:0007669"/>
    <property type="project" value="TreeGrafter"/>
</dbReference>
<dbReference type="FunFam" id="3.40.50.980:FF:000001">
    <property type="entry name" value="Non-ribosomal peptide synthetase"/>
    <property type="match status" value="1"/>
</dbReference>
<dbReference type="Gene3D" id="1.10.1200.10">
    <property type="entry name" value="ACP-like"/>
    <property type="match status" value="1"/>
</dbReference>
<dbReference type="SUPFAM" id="SSF47336">
    <property type="entry name" value="ACP-like"/>
    <property type="match status" value="1"/>
</dbReference>
<dbReference type="SUPFAM" id="SSF56801">
    <property type="entry name" value="Acetyl-CoA synthetase-like"/>
    <property type="match status" value="1"/>
</dbReference>
<dbReference type="Proteomes" id="UP000224044">
    <property type="component" value="Unassembled WGS sequence"/>
</dbReference>
<keyword evidence="4" id="KW-0547">Nucleotide-binding</keyword>
<sequence>MMNRTNRTSDESNYNLFLNQAWNGLVNSRTPQKCVHELFKEQVLKAPKSIALTCNGKSLTYHELDIITDSFAQDLIDRGSGPETVIAVLTHRSIETIVSILSILKAGGCYLAIEPDIPTIRLDYIIKDANPSIIITTGNHLNKLDGIREDISTINIDVDLERIRSKKLISTERSITPSNLAYISYTSGTTGKPKGVCITHQSITRLVKGEESLLLGSDTVFLQLAPIAFDASTLEIWGTLTNGGKLVIYSHQEVTSEEIQTIIERDSINTLWLTSGLFHLMIDTNISIFKDIKHVLAGGDVISARHVNQLLDTNSDIIFTNGYGPTENTTFTTTWSVNNKKSIQGNIPIGKPINGTTVYILNSNLSPVTIGEIGDLYTGGEGLARCYLGRSRETAGKFIPNPFCENYGERMYYTGDQARWNNDGTIDFIGRKDQQVKINGYRVETNEIEMTLKEHDEVMDAVVVVQNIENDKRLIAYVIPKTKNCDYISLTRSLQVYLKKKLPFYMVPWVISIIQNLPLTMNGKVDRNALPTTLRKPRNLENEYIPPTNSIELYLTNLWGEMLKVEPVGVKDDFFELGGHSLIVAQLISQIREDKKVPIHSRNIYLNPTIEGLAKTIEFENFVK</sequence>
<dbReference type="GO" id="GO:0031177">
    <property type="term" value="F:phosphopantetheine binding"/>
    <property type="evidence" value="ECO:0007669"/>
    <property type="project" value="TreeGrafter"/>
</dbReference>
<comment type="caution">
    <text evidence="8">The sequence shown here is derived from an EMBL/GenBank/DDBJ whole genome shotgun (WGS) entry which is preliminary data.</text>
</comment>
<accession>A0AAP8EY72</accession>
<evidence type="ECO:0000256" key="6">
    <source>
        <dbReference type="ARBA" id="ARBA00023194"/>
    </source>
</evidence>
<dbReference type="Pfam" id="PF00501">
    <property type="entry name" value="AMP-binding"/>
    <property type="match status" value="1"/>
</dbReference>
<name>A0AAP8EY72_9BACI</name>
<dbReference type="GO" id="GO:0044550">
    <property type="term" value="P:secondary metabolite biosynthetic process"/>
    <property type="evidence" value="ECO:0007669"/>
    <property type="project" value="TreeGrafter"/>
</dbReference>
<comment type="similarity">
    <text evidence="1">Belongs to the ATP-dependent AMP-binding enzyme family.</text>
</comment>
<evidence type="ECO:0000313" key="8">
    <source>
        <dbReference type="EMBL" id="PHE05825.1"/>
    </source>
</evidence>
<evidence type="ECO:0000313" key="9">
    <source>
        <dbReference type="Proteomes" id="UP000224044"/>
    </source>
</evidence>
<organism evidence="8 9">
    <name type="scientific">Bacillus toyonensis</name>
    <dbReference type="NCBI Taxonomy" id="155322"/>
    <lineage>
        <taxon>Bacteria</taxon>
        <taxon>Bacillati</taxon>
        <taxon>Bacillota</taxon>
        <taxon>Bacilli</taxon>
        <taxon>Bacillales</taxon>
        <taxon>Bacillaceae</taxon>
        <taxon>Bacillus</taxon>
        <taxon>Bacillus cereus group</taxon>
    </lineage>
</organism>
<dbReference type="EMBL" id="NUSY01000057">
    <property type="protein sequence ID" value="PHE05825.1"/>
    <property type="molecule type" value="Genomic_DNA"/>
</dbReference>
<keyword evidence="6" id="KW-0045">Antibiotic biosynthesis</keyword>
<dbReference type="GO" id="GO:0005524">
    <property type="term" value="F:ATP binding"/>
    <property type="evidence" value="ECO:0007669"/>
    <property type="project" value="UniProtKB-KW"/>
</dbReference>
<evidence type="ECO:0000256" key="4">
    <source>
        <dbReference type="ARBA" id="ARBA00022741"/>
    </source>
</evidence>
<dbReference type="CDD" id="cd12117">
    <property type="entry name" value="A_NRPS_Srf_like"/>
    <property type="match status" value="1"/>
</dbReference>
<dbReference type="InterPro" id="IPR006162">
    <property type="entry name" value="Ppantetheine_attach_site"/>
</dbReference>
<dbReference type="InterPro" id="IPR025110">
    <property type="entry name" value="AMP-bd_C"/>
</dbReference>
<evidence type="ECO:0000259" key="7">
    <source>
        <dbReference type="PROSITE" id="PS50075"/>
    </source>
</evidence>
<gene>
    <name evidence="8" type="ORF">COF62_29335</name>
</gene>
<keyword evidence="5" id="KW-0067">ATP-binding</keyword>
<protein>
    <submittedName>
        <fullName evidence="8">Phenylalanine racemase</fullName>
    </submittedName>
</protein>
<keyword evidence="3" id="KW-0597">Phosphoprotein</keyword>
<dbReference type="GO" id="GO:0017000">
    <property type="term" value="P:antibiotic biosynthetic process"/>
    <property type="evidence" value="ECO:0007669"/>
    <property type="project" value="UniProtKB-KW"/>
</dbReference>
<dbReference type="InterPro" id="IPR020845">
    <property type="entry name" value="AMP-binding_CS"/>
</dbReference>
<dbReference type="GO" id="GO:0043041">
    <property type="term" value="P:amino acid activation for nonribosomal peptide biosynthetic process"/>
    <property type="evidence" value="ECO:0007669"/>
    <property type="project" value="TreeGrafter"/>
</dbReference>
<evidence type="ECO:0000256" key="2">
    <source>
        <dbReference type="ARBA" id="ARBA00022450"/>
    </source>
</evidence>
<dbReference type="PANTHER" id="PTHR45527:SF1">
    <property type="entry name" value="FATTY ACID SYNTHASE"/>
    <property type="match status" value="1"/>
</dbReference>
<dbReference type="PROSITE" id="PS00012">
    <property type="entry name" value="PHOSPHOPANTETHEINE"/>
    <property type="match status" value="1"/>
</dbReference>
<proteinExistence type="inferred from homology"/>
<dbReference type="Pfam" id="PF00550">
    <property type="entry name" value="PP-binding"/>
    <property type="match status" value="1"/>
</dbReference>
<dbReference type="PANTHER" id="PTHR45527">
    <property type="entry name" value="NONRIBOSOMAL PEPTIDE SYNTHETASE"/>
    <property type="match status" value="1"/>
</dbReference>
<dbReference type="InterPro" id="IPR000873">
    <property type="entry name" value="AMP-dep_synth/lig_dom"/>
</dbReference>
<reference evidence="8 9" key="1">
    <citation type="submission" date="2017-09" db="EMBL/GenBank/DDBJ databases">
        <title>Large-scale bioinformatics analysis of Bacillus genomes uncovers conserved roles of natural products in bacterial physiology.</title>
        <authorList>
            <consortium name="Agbiome Team Llc"/>
            <person name="Bleich R.M."/>
            <person name="Grubbs K.J."/>
            <person name="Santa Maria K.C."/>
            <person name="Allen S.E."/>
            <person name="Farag S."/>
            <person name="Shank E.A."/>
            <person name="Bowers A."/>
        </authorList>
    </citation>
    <scope>NUCLEOTIDE SEQUENCE [LARGE SCALE GENOMIC DNA]</scope>
    <source>
        <strain evidence="8 9">AFS042148</strain>
    </source>
</reference>
<evidence type="ECO:0000256" key="1">
    <source>
        <dbReference type="ARBA" id="ARBA00006432"/>
    </source>
</evidence>
<evidence type="ECO:0000256" key="3">
    <source>
        <dbReference type="ARBA" id="ARBA00022553"/>
    </source>
</evidence>
<feature type="domain" description="Carrier" evidence="7">
    <location>
        <begin position="546"/>
        <end position="621"/>
    </location>
</feature>
<dbReference type="Pfam" id="PF13193">
    <property type="entry name" value="AMP-binding_C"/>
    <property type="match status" value="1"/>
</dbReference>
<dbReference type="Gene3D" id="3.30.300.30">
    <property type="match status" value="1"/>
</dbReference>
<dbReference type="Gene3D" id="3.40.50.980">
    <property type="match status" value="2"/>
</dbReference>
<evidence type="ECO:0000256" key="5">
    <source>
        <dbReference type="ARBA" id="ARBA00022840"/>
    </source>
</evidence>
<dbReference type="AlphaFoldDB" id="A0AAP8EY72"/>
<dbReference type="InterPro" id="IPR010071">
    <property type="entry name" value="AA_adenyl_dom"/>
</dbReference>
<dbReference type="NCBIfam" id="TIGR01733">
    <property type="entry name" value="AA-adenyl-dom"/>
    <property type="match status" value="1"/>
</dbReference>
<dbReference type="PROSITE" id="PS50075">
    <property type="entry name" value="CARRIER"/>
    <property type="match status" value="1"/>
</dbReference>
<dbReference type="InterPro" id="IPR009081">
    <property type="entry name" value="PP-bd_ACP"/>
</dbReference>
<dbReference type="InterPro" id="IPR036736">
    <property type="entry name" value="ACP-like_sf"/>
</dbReference>
<dbReference type="PROSITE" id="PS00455">
    <property type="entry name" value="AMP_BINDING"/>
    <property type="match status" value="1"/>
</dbReference>
<keyword evidence="2" id="KW-0596">Phosphopantetheine</keyword>
<dbReference type="InterPro" id="IPR045851">
    <property type="entry name" value="AMP-bd_C_sf"/>
</dbReference>
<dbReference type="Gene3D" id="2.30.38.10">
    <property type="entry name" value="Luciferase, Domain 3"/>
    <property type="match status" value="1"/>
</dbReference>